<evidence type="ECO:0000313" key="1">
    <source>
        <dbReference type="EMBL" id="SUP25974.1"/>
    </source>
</evidence>
<accession>A0AAX2LPR1</accession>
<dbReference type="EMBL" id="UHIP01000001">
    <property type="protein sequence ID" value="SUP25974.1"/>
    <property type="molecule type" value="Genomic_DNA"/>
</dbReference>
<gene>
    <name evidence="1" type="ORF">NCTC11327_01857</name>
</gene>
<name>A0AAX2LPR1_VIBFL</name>
<proteinExistence type="predicted"/>
<dbReference type="Proteomes" id="UP000254626">
    <property type="component" value="Unassembled WGS sequence"/>
</dbReference>
<evidence type="ECO:0000313" key="2">
    <source>
        <dbReference type="Proteomes" id="UP000254626"/>
    </source>
</evidence>
<organism evidence="1 2">
    <name type="scientific">Vibrio fluvialis</name>
    <dbReference type="NCBI Taxonomy" id="676"/>
    <lineage>
        <taxon>Bacteria</taxon>
        <taxon>Pseudomonadati</taxon>
        <taxon>Pseudomonadota</taxon>
        <taxon>Gammaproteobacteria</taxon>
        <taxon>Vibrionales</taxon>
        <taxon>Vibrionaceae</taxon>
        <taxon>Vibrio</taxon>
    </lineage>
</organism>
<protein>
    <recommendedName>
        <fullName evidence="3">Transposase</fullName>
    </recommendedName>
</protein>
<reference evidence="1 2" key="1">
    <citation type="submission" date="2018-06" db="EMBL/GenBank/DDBJ databases">
        <authorList>
            <consortium name="Pathogen Informatics"/>
            <person name="Doyle S."/>
        </authorList>
    </citation>
    <scope>NUCLEOTIDE SEQUENCE [LARGE SCALE GENOMIC DNA]</scope>
    <source>
        <strain evidence="1 2">NCTC11327</strain>
    </source>
</reference>
<dbReference type="AlphaFoldDB" id="A0AAX2LPR1"/>
<sequence length="61" mass="7321">MSRKLRLPCVTETILIDGVYCEEQRVSVDRRVKQIKWRFYERRTGLADSRRNPSKPVREVV</sequence>
<comment type="caution">
    <text evidence="1">The sequence shown here is derived from an EMBL/GenBank/DDBJ whole genome shotgun (WGS) entry which is preliminary data.</text>
</comment>
<evidence type="ECO:0008006" key="3">
    <source>
        <dbReference type="Google" id="ProtNLM"/>
    </source>
</evidence>